<reference evidence="1" key="1">
    <citation type="submission" date="2022-02" db="EMBL/GenBank/DDBJ databases">
        <title>Plant Genome Project.</title>
        <authorList>
            <person name="Zhang R.-G."/>
        </authorList>
    </citation>
    <scope>NUCLEOTIDE SEQUENCE</scope>
    <source>
        <strain evidence="1">AT1</strain>
    </source>
</reference>
<gene>
    <name evidence="1" type="ORF">RHMOL_Rhmol09G0007500</name>
</gene>
<evidence type="ECO:0000313" key="2">
    <source>
        <dbReference type="Proteomes" id="UP001062846"/>
    </source>
</evidence>
<name>A0ACC0M9E7_RHOML</name>
<comment type="caution">
    <text evidence="1">The sequence shown here is derived from an EMBL/GenBank/DDBJ whole genome shotgun (WGS) entry which is preliminary data.</text>
</comment>
<protein>
    <submittedName>
        <fullName evidence="1">Uncharacterized protein</fullName>
    </submittedName>
</protein>
<dbReference type="EMBL" id="CM046396">
    <property type="protein sequence ID" value="KAI8537214.1"/>
    <property type="molecule type" value="Genomic_DNA"/>
</dbReference>
<accession>A0ACC0M9E7</accession>
<proteinExistence type="predicted"/>
<sequence>MASGLEPVPLTSQKHDPAWKHCQMFKNGDRVQLKCLYCGKIFKGGGIHRIKEHLAGQKGNASTCLRVQPDVRLLMQESLNCAVAKKRKKQKIADEITSFNDPSGSETDPFGNKCGLNTGVELIAVPEAVELDSSLLINQEGESTSNKGVGRKKKGRVRKASRSSIPNALVVNDNTLVGSKKTNNHASMAISRFFYDVGIPLDAVKSMYFQAMVDAIASQGEAGVVAPTYHDLRSSMLKNALQEVRNDIDQCVGTWGKSGCSVLVDEWVLEKGRTLVNFLVFCPEGMTFLRSVDISDIVDSPDSLYELLKGVVEEVGIRNVLQVVTNIEERYVIAAKRLTDDFPTVFWTPCAAHCIDLILEDFKKLEWINVIIEQAKSISRFIYNHSVVLNMMRRYTFGVDLVDIGATRAATDFATIKRMVNIKHNLQSMVTSEEWMECSYSKKSEGFAMLDHISSQSFWSSCILIFRLTDPLLQLLRLVGSEKRPAMGYVYAGIYRAKELIKKDQKDYLVYWNIIDHRWGKLQHHPLLAAGFYLNPKFFYSIKGDIHHQIRSSVYDCIEKLVSDPKIQDKIVKETTSYHNAVGDFGRKIAIRARDALPPGKELLQFRMSDSTLLTIASTPSPLSEKVEHPSPSRYGIEFLYNLILSDEWWSTYGGGCPNLARLAIRILSQTCSLISCKTDRTTIQKMHDTKNYLEHQRLSDLVFVHYNSRLRQMVRKDREQDAVDPISFENMGIVGDWVMVKEGCSEDFGSSNWMTVDPPMGNTMLLGPSTDDVEDLGAGFDDFEIFEGVKNGEEENGEDNVVSQ</sequence>
<dbReference type="Proteomes" id="UP001062846">
    <property type="component" value="Chromosome 9"/>
</dbReference>
<organism evidence="1 2">
    <name type="scientific">Rhododendron molle</name>
    <name type="common">Chinese azalea</name>
    <name type="synonym">Azalea mollis</name>
    <dbReference type="NCBI Taxonomy" id="49168"/>
    <lineage>
        <taxon>Eukaryota</taxon>
        <taxon>Viridiplantae</taxon>
        <taxon>Streptophyta</taxon>
        <taxon>Embryophyta</taxon>
        <taxon>Tracheophyta</taxon>
        <taxon>Spermatophyta</taxon>
        <taxon>Magnoliopsida</taxon>
        <taxon>eudicotyledons</taxon>
        <taxon>Gunneridae</taxon>
        <taxon>Pentapetalae</taxon>
        <taxon>asterids</taxon>
        <taxon>Ericales</taxon>
        <taxon>Ericaceae</taxon>
        <taxon>Ericoideae</taxon>
        <taxon>Rhodoreae</taxon>
        <taxon>Rhododendron</taxon>
    </lineage>
</organism>
<keyword evidence="2" id="KW-1185">Reference proteome</keyword>
<evidence type="ECO:0000313" key="1">
    <source>
        <dbReference type="EMBL" id="KAI8537214.1"/>
    </source>
</evidence>